<accession>A0A7S7SN07</accession>
<dbReference type="AlphaFoldDB" id="A0A7S7SN07"/>
<gene>
    <name evidence="2" type="ORF">IRI77_13785</name>
</gene>
<sequence>MVTDPTAIELGTWLNSLRRHDPFLRQFGAAIHRYEMNPCIQSDELELAEAVLGTRIPEDYRQFLLTCGNGGAGPGYGILSLAASIREFGNDPPSSAGIVFEPTLSAELKQVNRAYPDNGILPIANVGCGHMWVLITSGPERGSIWGYEAGGDYEPESASHPDYSLAVTVEDRLRANDRLLDTLLADPATRLTFWKWYQAWVHRTLLQEPPPRTR</sequence>
<protein>
    <submittedName>
        <fullName evidence="2">SMI1/KNR4 family protein</fullName>
    </submittedName>
</protein>
<dbReference type="Proteomes" id="UP000593892">
    <property type="component" value="Chromosome"/>
</dbReference>
<proteinExistence type="predicted"/>
<dbReference type="InterPro" id="IPR018958">
    <property type="entry name" value="Knr4/Smi1-like_dom"/>
</dbReference>
<evidence type="ECO:0000313" key="3">
    <source>
        <dbReference type="Proteomes" id="UP000593892"/>
    </source>
</evidence>
<evidence type="ECO:0000259" key="1">
    <source>
        <dbReference type="SMART" id="SM00860"/>
    </source>
</evidence>
<dbReference type="InterPro" id="IPR037883">
    <property type="entry name" value="Knr4/Smi1-like_sf"/>
</dbReference>
<dbReference type="KEGG" id="pfer:IRI77_13785"/>
<dbReference type="SMART" id="SM00860">
    <property type="entry name" value="SMI1_KNR4"/>
    <property type="match status" value="1"/>
</dbReference>
<dbReference type="RefSeq" id="WP_194452626.1">
    <property type="nucleotide sequence ID" value="NZ_CP063849.1"/>
</dbReference>
<evidence type="ECO:0000313" key="2">
    <source>
        <dbReference type="EMBL" id="QOY90969.1"/>
    </source>
</evidence>
<organism evidence="2 3">
    <name type="scientific">Paludibaculum fermentans</name>
    <dbReference type="NCBI Taxonomy" id="1473598"/>
    <lineage>
        <taxon>Bacteria</taxon>
        <taxon>Pseudomonadati</taxon>
        <taxon>Acidobacteriota</taxon>
        <taxon>Terriglobia</taxon>
        <taxon>Bryobacterales</taxon>
        <taxon>Bryobacteraceae</taxon>
        <taxon>Paludibaculum</taxon>
    </lineage>
</organism>
<dbReference type="Pfam" id="PF09346">
    <property type="entry name" value="SMI1_KNR4"/>
    <property type="match status" value="1"/>
</dbReference>
<name>A0A7S7SN07_PALFE</name>
<dbReference type="EMBL" id="CP063849">
    <property type="protein sequence ID" value="QOY90969.1"/>
    <property type="molecule type" value="Genomic_DNA"/>
</dbReference>
<dbReference type="SUPFAM" id="SSF160631">
    <property type="entry name" value="SMI1/KNR4-like"/>
    <property type="match status" value="1"/>
</dbReference>
<feature type="domain" description="Knr4/Smi1-like" evidence="1">
    <location>
        <begin position="39"/>
        <end position="186"/>
    </location>
</feature>
<keyword evidence="3" id="KW-1185">Reference proteome</keyword>
<reference evidence="2 3" key="1">
    <citation type="submission" date="2020-10" db="EMBL/GenBank/DDBJ databases">
        <title>Complete genome sequence of Paludibaculum fermentans P105T, a facultatively anaerobic acidobacterium capable of dissimilatory Fe(III) reduction.</title>
        <authorList>
            <person name="Dedysh S.N."/>
            <person name="Beletsky A.V."/>
            <person name="Kulichevskaya I.S."/>
            <person name="Mardanov A.V."/>
            <person name="Ravin N.V."/>
        </authorList>
    </citation>
    <scope>NUCLEOTIDE SEQUENCE [LARGE SCALE GENOMIC DNA]</scope>
    <source>
        <strain evidence="2 3">P105</strain>
    </source>
</reference>
<dbReference type="Gene3D" id="3.40.1580.10">
    <property type="entry name" value="SMI1/KNR4-like"/>
    <property type="match status" value="1"/>
</dbReference>